<comment type="function">
    <text evidence="1">Part of the ABC transporter complex PstSACB involved in phosphate import.</text>
</comment>
<evidence type="ECO:0000256" key="4">
    <source>
        <dbReference type="ARBA" id="ARBA00011529"/>
    </source>
</evidence>
<protein>
    <recommendedName>
        <fullName evidence="10">Phosphate-binding protein</fullName>
    </recommendedName>
</protein>
<feature type="signal peptide" evidence="10">
    <location>
        <begin position="1"/>
        <end position="23"/>
    </location>
</feature>
<comment type="subcellular location">
    <subcellularLocation>
        <location evidence="2 10">Cell membrane</location>
        <topology evidence="2 10">Lipid-anchor</topology>
    </subcellularLocation>
</comment>
<dbReference type="PROSITE" id="PS51257">
    <property type="entry name" value="PROKAR_LIPOPROTEIN"/>
    <property type="match status" value="1"/>
</dbReference>
<dbReference type="InterPro" id="IPR024370">
    <property type="entry name" value="PBP_domain"/>
</dbReference>
<evidence type="ECO:0000313" key="12">
    <source>
        <dbReference type="EMBL" id="MCR6544113.1"/>
    </source>
</evidence>
<name>A0ABT1XZR7_9FIRM</name>
<dbReference type="CDD" id="cd13653">
    <property type="entry name" value="PBP2_phosphate_like_1"/>
    <property type="match status" value="1"/>
</dbReference>
<evidence type="ECO:0000256" key="3">
    <source>
        <dbReference type="ARBA" id="ARBA00008725"/>
    </source>
</evidence>
<organism evidence="12 13">
    <name type="scientific">Dehalobacterium formicoaceticum</name>
    <dbReference type="NCBI Taxonomy" id="51515"/>
    <lineage>
        <taxon>Bacteria</taxon>
        <taxon>Bacillati</taxon>
        <taxon>Bacillota</taxon>
        <taxon>Clostridia</taxon>
        <taxon>Eubacteriales</taxon>
        <taxon>Peptococcaceae</taxon>
        <taxon>Dehalobacterium</taxon>
    </lineage>
</organism>
<evidence type="ECO:0000256" key="10">
    <source>
        <dbReference type="RuleBase" id="RU367119"/>
    </source>
</evidence>
<dbReference type="EMBL" id="JANPWE010000001">
    <property type="protein sequence ID" value="MCR6544113.1"/>
    <property type="molecule type" value="Genomic_DNA"/>
</dbReference>
<feature type="chain" id="PRO_5044997612" description="Phosphate-binding protein" evidence="10">
    <location>
        <begin position="24"/>
        <end position="287"/>
    </location>
</feature>
<dbReference type="Pfam" id="PF12849">
    <property type="entry name" value="PBP_like_2"/>
    <property type="match status" value="1"/>
</dbReference>
<keyword evidence="5 10" id="KW-0813">Transport</keyword>
<evidence type="ECO:0000256" key="2">
    <source>
        <dbReference type="ARBA" id="ARBA00004193"/>
    </source>
</evidence>
<dbReference type="Proteomes" id="UP001524944">
    <property type="component" value="Unassembled WGS sequence"/>
</dbReference>
<evidence type="ECO:0000256" key="5">
    <source>
        <dbReference type="ARBA" id="ARBA00022448"/>
    </source>
</evidence>
<keyword evidence="9 10" id="KW-0449">Lipoprotein</keyword>
<keyword evidence="13" id="KW-1185">Reference proteome</keyword>
<evidence type="ECO:0000256" key="1">
    <source>
        <dbReference type="ARBA" id="ARBA00002841"/>
    </source>
</evidence>
<evidence type="ECO:0000256" key="8">
    <source>
        <dbReference type="ARBA" id="ARBA00023139"/>
    </source>
</evidence>
<dbReference type="RefSeq" id="WP_257911636.1">
    <property type="nucleotide sequence ID" value="NZ_JANPWE010000001.1"/>
</dbReference>
<dbReference type="SUPFAM" id="SSF53850">
    <property type="entry name" value="Periplasmic binding protein-like II"/>
    <property type="match status" value="1"/>
</dbReference>
<proteinExistence type="inferred from homology"/>
<dbReference type="PANTHER" id="PTHR30570">
    <property type="entry name" value="PERIPLASMIC PHOSPHATE BINDING COMPONENT OF PHOSPHATE ABC TRANSPORTER"/>
    <property type="match status" value="1"/>
</dbReference>
<dbReference type="Gene3D" id="3.40.190.10">
    <property type="entry name" value="Periplasmic binding protein-like II"/>
    <property type="match status" value="2"/>
</dbReference>
<keyword evidence="7 10" id="KW-0732">Signal</keyword>
<evidence type="ECO:0000256" key="9">
    <source>
        <dbReference type="ARBA" id="ARBA00023288"/>
    </source>
</evidence>
<comment type="similarity">
    <text evidence="3 10">Belongs to the PstS family.</text>
</comment>
<evidence type="ECO:0000259" key="11">
    <source>
        <dbReference type="Pfam" id="PF12849"/>
    </source>
</evidence>
<reference evidence="12 13" key="1">
    <citation type="submission" date="2022-08" db="EMBL/GenBank/DDBJ databases">
        <title>Proteogenomics of the novel Dehalobacterium formicoaceticum strain EZ94 highlights a key role of methyltransferases during anaerobic dichloromethane degradation.</title>
        <authorList>
            <person name="Wasmund K."/>
        </authorList>
    </citation>
    <scope>NUCLEOTIDE SEQUENCE [LARGE SCALE GENOMIC DNA]</scope>
    <source>
        <strain evidence="12 13">EZ94</strain>
    </source>
</reference>
<feature type="domain" description="PBP" evidence="11">
    <location>
        <begin position="41"/>
        <end position="274"/>
    </location>
</feature>
<evidence type="ECO:0000256" key="7">
    <source>
        <dbReference type="ARBA" id="ARBA00022729"/>
    </source>
</evidence>
<accession>A0ABT1XZR7</accession>
<dbReference type="InterPro" id="IPR050811">
    <property type="entry name" value="Phosphate_ABC_transporter"/>
</dbReference>
<dbReference type="NCBIfam" id="TIGR02136">
    <property type="entry name" value="ptsS_2"/>
    <property type="match status" value="1"/>
</dbReference>
<keyword evidence="10" id="KW-0472">Membrane</keyword>
<dbReference type="InterPro" id="IPR011862">
    <property type="entry name" value="Phos-bd"/>
</dbReference>
<evidence type="ECO:0000256" key="6">
    <source>
        <dbReference type="ARBA" id="ARBA00022592"/>
    </source>
</evidence>
<gene>
    <name evidence="12" type="ORF">NVS47_01035</name>
</gene>
<comment type="subunit">
    <text evidence="4 10">The complex is composed of two ATP-binding proteins (PstB), two transmembrane proteins (PstC and PstA) and a solute-binding protein (PstS).</text>
</comment>
<comment type="function">
    <text evidence="10">Involved in the system for phosphate transport across the cytoplasmic membrane.</text>
</comment>
<keyword evidence="10" id="KW-1003">Cell membrane</keyword>
<sequence length="287" mass="29724">MFSRSKIKTGLISVFLVTMLALTGCGNGDQGKEQQPDGQGEQTGALSGSLQLAGSTSVQPLAEELAAAFMEKNPDVKIDVQGGGSSAGVKAAADGVADLGMASRELKDEEKTSVQATVIAKDGIAVVVNTGNAVSDLTMDQVKGIFSGEISNWDQVGGASAPIVVINREEGSGTRGAFEELVLGEEVKFIESAAIQNSTGAVRTAVSSDANAIGYISMGSLDDSVKALKVDGVDATEDNVIAGTYKISRPFNFLSKGEPTELAKTFIDWILSAEGQEVVAEEFIPVK</sequence>
<dbReference type="PANTHER" id="PTHR30570:SF1">
    <property type="entry name" value="PHOSPHATE-BINDING PROTEIN PSTS"/>
    <property type="match status" value="1"/>
</dbReference>
<comment type="caution">
    <text evidence="12">The sequence shown here is derived from an EMBL/GenBank/DDBJ whole genome shotgun (WGS) entry which is preliminary data.</text>
</comment>
<keyword evidence="8 10" id="KW-0564">Palmitate</keyword>
<keyword evidence="6 10" id="KW-0592">Phosphate transport</keyword>
<evidence type="ECO:0000313" key="13">
    <source>
        <dbReference type="Proteomes" id="UP001524944"/>
    </source>
</evidence>